<dbReference type="Pfam" id="PF13376">
    <property type="entry name" value="OmdA"/>
    <property type="match status" value="1"/>
</dbReference>
<gene>
    <name evidence="1" type="ORF">MDUV_31760</name>
</gene>
<dbReference type="Proteomes" id="UP000467006">
    <property type="component" value="Chromosome"/>
</dbReference>
<evidence type="ECO:0000313" key="2">
    <source>
        <dbReference type="Proteomes" id="UP000467006"/>
    </source>
</evidence>
<proteinExistence type="predicted"/>
<evidence type="ECO:0008006" key="3">
    <source>
        <dbReference type="Google" id="ProtNLM"/>
    </source>
</evidence>
<keyword evidence="2" id="KW-1185">Reference proteome</keyword>
<protein>
    <recommendedName>
        <fullName evidence="3">Bacteriocin-protection protein</fullName>
    </recommendedName>
</protein>
<dbReference type="EMBL" id="AP022563">
    <property type="protein sequence ID" value="BBX18316.1"/>
    <property type="molecule type" value="Genomic_DNA"/>
</dbReference>
<dbReference type="AlphaFoldDB" id="A0A7I7K2H2"/>
<organism evidence="1 2">
    <name type="scientific">Mycolicibacterium duvalii</name>
    <dbReference type="NCBI Taxonomy" id="39688"/>
    <lineage>
        <taxon>Bacteria</taxon>
        <taxon>Bacillati</taxon>
        <taxon>Actinomycetota</taxon>
        <taxon>Actinomycetes</taxon>
        <taxon>Mycobacteriales</taxon>
        <taxon>Mycobacteriaceae</taxon>
        <taxon>Mycolicibacterium</taxon>
    </lineage>
</organism>
<name>A0A7I7K2H2_9MYCO</name>
<dbReference type="KEGG" id="mdu:MDUV_31760"/>
<reference evidence="1 2" key="1">
    <citation type="journal article" date="2019" name="Emerg. Microbes Infect.">
        <title>Comprehensive subspecies identification of 175 nontuberculous mycobacteria species based on 7547 genomic profiles.</title>
        <authorList>
            <person name="Matsumoto Y."/>
            <person name="Kinjo T."/>
            <person name="Motooka D."/>
            <person name="Nabeya D."/>
            <person name="Jung N."/>
            <person name="Uechi K."/>
            <person name="Horii T."/>
            <person name="Iida T."/>
            <person name="Fujita J."/>
            <person name="Nakamura S."/>
        </authorList>
    </citation>
    <scope>NUCLEOTIDE SEQUENCE [LARGE SCALE GENOMIC DNA]</scope>
    <source>
        <strain evidence="1 2">JCM 6396</strain>
    </source>
</reference>
<accession>A0A7I7K2H2</accession>
<sequence>MALLFRSQRSFHIEGRSLRSYCGRVGTQVIPGGVVHELPDDLRTALTGNATALAAWQDITPLARNEFICWVEDAKQQKTRERRIRRTQEELEEGMRRPCCWPGCKHRERNGKA</sequence>
<evidence type="ECO:0000313" key="1">
    <source>
        <dbReference type="EMBL" id="BBX18316.1"/>
    </source>
</evidence>